<dbReference type="Proteomes" id="UP000035740">
    <property type="component" value="Unassembled WGS sequence"/>
</dbReference>
<evidence type="ECO:0000313" key="3">
    <source>
        <dbReference type="Proteomes" id="UP000035740"/>
    </source>
</evidence>
<dbReference type="AlphaFoldDB" id="A0A0J7YN65"/>
<reference evidence="2 3" key="1">
    <citation type="journal article" date="2014" name="Nature">
        <title>The genome of the recently domesticated crop plant sugar beet (Beta vulgaris).</title>
        <authorList>
            <person name="Dohm J.C."/>
            <person name="Minoche A.E."/>
            <person name="Holtgrawe D."/>
            <person name="Capella-Gutierrez S."/>
            <person name="Zakrzewski F."/>
            <person name="Tafer H."/>
            <person name="Rupp O."/>
            <person name="Sorensen T.R."/>
            <person name="Stracke R."/>
            <person name="Reinhardt R."/>
            <person name="Goesmann A."/>
            <person name="Kraft T."/>
            <person name="Schulz B."/>
            <person name="Stadler P.F."/>
            <person name="Schmidt T."/>
            <person name="Gabaldon T."/>
            <person name="Lehrach H."/>
            <person name="Weisshaar B."/>
            <person name="Himmelbauer H."/>
        </authorList>
    </citation>
    <scope>NUCLEOTIDE SEQUENCE [LARGE SCALE GENOMIC DNA]</scope>
    <source>
        <tissue evidence="2">Taproot</tissue>
    </source>
</reference>
<gene>
    <name evidence="2" type="ORF">BVRB_040170</name>
</gene>
<feature type="non-terminal residue" evidence="2">
    <location>
        <position position="1"/>
    </location>
</feature>
<evidence type="ECO:0000313" key="2">
    <source>
        <dbReference type="EMBL" id="KMS65029.1"/>
    </source>
</evidence>
<organism evidence="2 3">
    <name type="scientific">Beta vulgaris subsp. vulgaris</name>
    <name type="common">Beet</name>
    <dbReference type="NCBI Taxonomy" id="3555"/>
    <lineage>
        <taxon>Eukaryota</taxon>
        <taxon>Viridiplantae</taxon>
        <taxon>Streptophyta</taxon>
        <taxon>Embryophyta</taxon>
        <taxon>Tracheophyta</taxon>
        <taxon>Spermatophyta</taxon>
        <taxon>Magnoliopsida</taxon>
        <taxon>eudicotyledons</taxon>
        <taxon>Gunneridae</taxon>
        <taxon>Pentapetalae</taxon>
        <taxon>Caryophyllales</taxon>
        <taxon>Chenopodiaceae</taxon>
        <taxon>Betoideae</taxon>
        <taxon>Beta</taxon>
    </lineage>
</organism>
<proteinExistence type="predicted"/>
<sequence length="88" mass="9633">GVVLHVNDEVFVNNLTYNNRKRQRVARSIEQTKAAPISTAEEALLKKIEQLSTPSQRPSNSNRVKQITRMAAGPDGTTGFKPGSRSGL</sequence>
<dbReference type="Gramene" id="KMS65029">
    <property type="protein sequence ID" value="KMS65029"/>
    <property type="gene ID" value="BVRB_040170"/>
</dbReference>
<dbReference type="EMBL" id="KQ116140">
    <property type="protein sequence ID" value="KMS65029.1"/>
    <property type="molecule type" value="Genomic_DNA"/>
</dbReference>
<feature type="region of interest" description="Disordered" evidence="1">
    <location>
        <begin position="50"/>
        <end position="88"/>
    </location>
</feature>
<feature type="compositionally biased region" description="Polar residues" evidence="1">
    <location>
        <begin position="50"/>
        <end position="65"/>
    </location>
</feature>
<accession>A0A0J7YN65</accession>
<keyword evidence="3" id="KW-1185">Reference proteome</keyword>
<evidence type="ECO:0000256" key="1">
    <source>
        <dbReference type="SAM" id="MobiDB-lite"/>
    </source>
</evidence>
<name>A0A0J7YN65_BETVV</name>
<protein>
    <submittedName>
        <fullName evidence="2">Uncharacterized protein</fullName>
    </submittedName>
</protein>